<evidence type="ECO:0000259" key="1">
    <source>
        <dbReference type="Pfam" id="PF03848"/>
    </source>
</evidence>
<proteinExistence type="predicted"/>
<gene>
    <name evidence="2" type="ORF">METZ01_LOCUS387915</name>
</gene>
<dbReference type="Pfam" id="PF03848">
    <property type="entry name" value="TehB"/>
    <property type="match status" value="1"/>
</dbReference>
<dbReference type="InterPro" id="IPR015985">
    <property type="entry name" value="TehB-like_dom"/>
</dbReference>
<protein>
    <recommendedName>
        <fullName evidence="1">Tellurite resistance methyltransferase TehB-like domain-containing protein</fullName>
    </recommendedName>
</protein>
<dbReference type="CDD" id="cd02440">
    <property type="entry name" value="AdoMet_MTases"/>
    <property type="match status" value="1"/>
</dbReference>
<feature type="non-terminal residue" evidence="2">
    <location>
        <position position="1"/>
    </location>
</feature>
<dbReference type="AlphaFoldDB" id="A0A382UN03"/>
<organism evidence="2">
    <name type="scientific">marine metagenome</name>
    <dbReference type="NCBI Taxonomy" id="408172"/>
    <lineage>
        <taxon>unclassified sequences</taxon>
        <taxon>metagenomes</taxon>
        <taxon>ecological metagenomes</taxon>
    </lineage>
</organism>
<dbReference type="InterPro" id="IPR029063">
    <property type="entry name" value="SAM-dependent_MTases_sf"/>
</dbReference>
<accession>A0A382UN03</accession>
<evidence type="ECO:0000313" key="2">
    <source>
        <dbReference type="EMBL" id="SVD35061.1"/>
    </source>
</evidence>
<dbReference type="Gene3D" id="3.40.50.150">
    <property type="entry name" value="Vaccinia Virus protein VP39"/>
    <property type="match status" value="1"/>
</dbReference>
<reference evidence="2" key="1">
    <citation type="submission" date="2018-05" db="EMBL/GenBank/DDBJ databases">
        <authorList>
            <person name="Lanie J.A."/>
            <person name="Ng W.-L."/>
            <person name="Kazmierczak K.M."/>
            <person name="Andrzejewski T.M."/>
            <person name="Davidsen T.M."/>
            <person name="Wayne K.J."/>
            <person name="Tettelin H."/>
            <person name="Glass J.I."/>
            <person name="Rusch D."/>
            <person name="Podicherti R."/>
            <person name="Tsui H.-C.T."/>
            <person name="Winkler M.E."/>
        </authorList>
    </citation>
    <scope>NUCLEOTIDE SEQUENCE</scope>
</reference>
<name>A0A382UN03_9ZZZZ</name>
<dbReference type="EMBL" id="UINC01145122">
    <property type="protein sequence ID" value="SVD35061.1"/>
    <property type="molecule type" value="Genomic_DNA"/>
</dbReference>
<feature type="domain" description="Tellurite resistance methyltransferase TehB-like" evidence="1">
    <location>
        <begin position="50"/>
        <end position="190"/>
    </location>
</feature>
<sequence>VKSTLEAGHSGGPLHYLVLGMTDSKKKWNRIYASGSHVFETAAVLRRNVDLIQTRGLALDIACGTGSNAIFLASLGLNVHAWDISTVAINHLDEEAKKYRVDIETRVLNITPNLFPSNSYDLILNCHYLDRSLIPAINESLKPKGFIFFQTFTKDKLADIGPTNPDFLLKKDELLQMFAEYEVLLYQDESQSTDTEDPLCGRACLIGRKQIRR</sequence>
<dbReference type="SUPFAM" id="SSF53335">
    <property type="entry name" value="S-adenosyl-L-methionine-dependent methyltransferases"/>
    <property type="match status" value="1"/>
</dbReference>